<dbReference type="Pfam" id="PF03435">
    <property type="entry name" value="Sacchrp_dh_NADP"/>
    <property type="match status" value="1"/>
</dbReference>
<gene>
    <name evidence="4" type="ORF">HETSPECPRED_001736</name>
</gene>
<dbReference type="AlphaFoldDB" id="A0A8H3IHP8"/>
<reference evidence="4" key="1">
    <citation type="submission" date="2021-03" db="EMBL/GenBank/DDBJ databases">
        <authorList>
            <person name="Tagirdzhanova G."/>
        </authorList>
    </citation>
    <scope>NUCLEOTIDE SEQUENCE</scope>
</reference>
<name>A0A8H3IHP8_9LECA</name>
<evidence type="ECO:0000256" key="2">
    <source>
        <dbReference type="SAM" id="Phobius"/>
    </source>
</evidence>
<dbReference type="InterPro" id="IPR005097">
    <property type="entry name" value="Sacchrp_dh_NADP-bd"/>
</dbReference>
<evidence type="ECO:0000256" key="1">
    <source>
        <dbReference type="ARBA" id="ARBA00038048"/>
    </source>
</evidence>
<dbReference type="PANTHER" id="PTHR12286:SF5">
    <property type="entry name" value="SACCHAROPINE DEHYDROGENASE-LIKE OXIDOREDUCTASE"/>
    <property type="match status" value="1"/>
</dbReference>
<dbReference type="EMBL" id="CAJPDS010000013">
    <property type="protein sequence ID" value="CAF9914064.1"/>
    <property type="molecule type" value="Genomic_DNA"/>
</dbReference>
<sequence>MDKRQYDIVLLGATGFTGKFCAEHITTHLPVNLNWAVAGRSSMKLESLVGELISLNRDRLQPGIEIATLSNEDLDLLAKTTRIMLNTIGPYHLYSTPVVESCARNGTHYLDVTGETAWVLQMIEKYHNLASANGAIMIPEIGIESAPSDLLAWSLATYLRMKLSCDTAEVICTLYEVRSRPSGGTLATILSTLDSYSLREIGRASKPWALSPIPGPRSRSTVSLFTRLFGVRVVHGLGTMTTSIAGSANRAIVQRSWGLLDKGRYYGPNFQYSEYLSVRNTLIGIAVHFAFAFGSLLLLLRPIRWLVQRLVYAPGEGRSKIDTKKEAFEFRAIGTAADEAGRPPRRAFARFRWDGGAYHLTGVFLAEAAMVILQDSKIVEKTGGGVLTPAILGQPFIERLCEAGVEFNTEMAS</sequence>
<organism evidence="4 5">
    <name type="scientific">Heterodermia speciosa</name>
    <dbReference type="NCBI Taxonomy" id="116794"/>
    <lineage>
        <taxon>Eukaryota</taxon>
        <taxon>Fungi</taxon>
        <taxon>Dikarya</taxon>
        <taxon>Ascomycota</taxon>
        <taxon>Pezizomycotina</taxon>
        <taxon>Lecanoromycetes</taxon>
        <taxon>OSLEUM clade</taxon>
        <taxon>Lecanoromycetidae</taxon>
        <taxon>Caliciales</taxon>
        <taxon>Physciaceae</taxon>
        <taxon>Heterodermia</taxon>
    </lineage>
</organism>
<dbReference type="SUPFAM" id="SSF51735">
    <property type="entry name" value="NAD(P)-binding Rossmann-fold domains"/>
    <property type="match status" value="1"/>
</dbReference>
<dbReference type="Gene3D" id="3.40.50.720">
    <property type="entry name" value="NAD(P)-binding Rossmann-like Domain"/>
    <property type="match status" value="1"/>
</dbReference>
<feature type="transmembrane region" description="Helical" evidence="2">
    <location>
        <begin position="281"/>
        <end position="300"/>
    </location>
</feature>
<dbReference type="InterPro" id="IPR036291">
    <property type="entry name" value="NAD(P)-bd_dom_sf"/>
</dbReference>
<comment type="caution">
    <text evidence="4">The sequence shown here is derived from an EMBL/GenBank/DDBJ whole genome shotgun (WGS) entry which is preliminary data.</text>
</comment>
<protein>
    <recommendedName>
        <fullName evidence="3">Saccharopine dehydrogenase NADP binding domain-containing protein</fullName>
    </recommendedName>
</protein>
<dbReference type="GO" id="GO:0009247">
    <property type="term" value="P:glycolipid biosynthetic process"/>
    <property type="evidence" value="ECO:0007669"/>
    <property type="project" value="TreeGrafter"/>
</dbReference>
<dbReference type="OrthoDB" id="10268090at2759"/>
<dbReference type="GO" id="GO:0005739">
    <property type="term" value="C:mitochondrion"/>
    <property type="evidence" value="ECO:0007669"/>
    <property type="project" value="TreeGrafter"/>
</dbReference>
<comment type="similarity">
    <text evidence="1">Belongs to the saccharopine dehydrogenase family.</text>
</comment>
<evidence type="ECO:0000313" key="5">
    <source>
        <dbReference type="Proteomes" id="UP000664521"/>
    </source>
</evidence>
<keyword evidence="2" id="KW-1133">Transmembrane helix</keyword>
<evidence type="ECO:0000259" key="3">
    <source>
        <dbReference type="Pfam" id="PF03435"/>
    </source>
</evidence>
<feature type="domain" description="Saccharopine dehydrogenase NADP binding" evidence="3">
    <location>
        <begin position="8"/>
        <end position="137"/>
    </location>
</feature>
<dbReference type="PANTHER" id="PTHR12286">
    <property type="entry name" value="SACCHAROPINE DEHYDROGENASE-LIKE OXIDOREDUCTASE"/>
    <property type="match status" value="1"/>
</dbReference>
<keyword evidence="2" id="KW-0812">Transmembrane</keyword>
<dbReference type="GO" id="GO:0005811">
    <property type="term" value="C:lipid droplet"/>
    <property type="evidence" value="ECO:0007669"/>
    <property type="project" value="TreeGrafter"/>
</dbReference>
<accession>A0A8H3IHP8</accession>
<dbReference type="InterPro" id="IPR051276">
    <property type="entry name" value="Saccharopine_DH-like_oxidrdct"/>
</dbReference>
<dbReference type="Proteomes" id="UP000664521">
    <property type="component" value="Unassembled WGS sequence"/>
</dbReference>
<evidence type="ECO:0000313" key="4">
    <source>
        <dbReference type="EMBL" id="CAF9914064.1"/>
    </source>
</evidence>
<keyword evidence="2" id="KW-0472">Membrane</keyword>
<dbReference type="GO" id="GO:0005886">
    <property type="term" value="C:plasma membrane"/>
    <property type="evidence" value="ECO:0007669"/>
    <property type="project" value="TreeGrafter"/>
</dbReference>
<proteinExistence type="inferred from homology"/>
<keyword evidence="5" id="KW-1185">Reference proteome</keyword>